<evidence type="ECO:0000313" key="6">
    <source>
        <dbReference type="Proteomes" id="UP000294597"/>
    </source>
</evidence>
<dbReference type="GO" id="GO:0005829">
    <property type="term" value="C:cytosol"/>
    <property type="evidence" value="ECO:0007669"/>
    <property type="project" value="TreeGrafter"/>
</dbReference>
<gene>
    <name evidence="5" type="ORF">E0F98_10315</name>
</gene>
<dbReference type="InterPro" id="IPR019887">
    <property type="entry name" value="Tscrpt_reg_AsnC/Lrp_C"/>
</dbReference>
<accession>A0A4R5CUY9</accession>
<organism evidence="5 6">
    <name type="scientific">Flavobacterium hiemivividum</name>
    <dbReference type="NCBI Taxonomy" id="2541734"/>
    <lineage>
        <taxon>Bacteria</taxon>
        <taxon>Pseudomonadati</taxon>
        <taxon>Bacteroidota</taxon>
        <taxon>Flavobacteriia</taxon>
        <taxon>Flavobacteriales</taxon>
        <taxon>Flavobacteriaceae</taxon>
        <taxon>Flavobacterium</taxon>
    </lineage>
</organism>
<dbReference type="SUPFAM" id="SSF54909">
    <property type="entry name" value="Dimeric alpha+beta barrel"/>
    <property type="match status" value="1"/>
</dbReference>
<dbReference type="InterPro" id="IPR011991">
    <property type="entry name" value="ArsR-like_HTH"/>
</dbReference>
<dbReference type="GO" id="GO:0006355">
    <property type="term" value="P:regulation of DNA-templated transcription"/>
    <property type="evidence" value="ECO:0007669"/>
    <property type="project" value="UniProtKB-ARBA"/>
</dbReference>
<dbReference type="Proteomes" id="UP000294597">
    <property type="component" value="Unassembled WGS sequence"/>
</dbReference>
<keyword evidence="3" id="KW-0804">Transcription</keyword>
<dbReference type="InterPro" id="IPR036390">
    <property type="entry name" value="WH_DNA-bd_sf"/>
</dbReference>
<dbReference type="SMART" id="SM00344">
    <property type="entry name" value="HTH_ASNC"/>
    <property type="match status" value="1"/>
</dbReference>
<name>A0A4R5CUY9_9FLAO</name>
<dbReference type="InterPro" id="IPR036388">
    <property type="entry name" value="WH-like_DNA-bd_sf"/>
</dbReference>
<dbReference type="Gene3D" id="1.10.10.10">
    <property type="entry name" value="Winged helix-like DNA-binding domain superfamily/Winged helix DNA-binding domain"/>
    <property type="match status" value="1"/>
</dbReference>
<dbReference type="Pfam" id="PF01037">
    <property type="entry name" value="AsnC_trans_reg"/>
    <property type="match status" value="1"/>
</dbReference>
<dbReference type="PROSITE" id="PS50956">
    <property type="entry name" value="HTH_ASNC_2"/>
    <property type="match status" value="1"/>
</dbReference>
<dbReference type="InterPro" id="IPR000485">
    <property type="entry name" value="AsnC-type_HTH_dom"/>
</dbReference>
<dbReference type="PANTHER" id="PTHR30154">
    <property type="entry name" value="LEUCINE-RESPONSIVE REGULATORY PROTEIN"/>
    <property type="match status" value="1"/>
</dbReference>
<dbReference type="RefSeq" id="WP_132111133.1">
    <property type="nucleotide sequence ID" value="NZ_SMFO01000007.1"/>
</dbReference>
<dbReference type="Gene3D" id="3.30.70.920">
    <property type="match status" value="1"/>
</dbReference>
<keyword evidence="2" id="KW-0238">DNA-binding</keyword>
<dbReference type="GO" id="GO:0043200">
    <property type="term" value="P:response to amino acid"/>
    <property type="evidence" value="ECO:0007669"/>
    <property type="project" value="TreeGrafter"/>
</dbReference>
<evidence type="ECO:0000256" key="3">
    <source>
        <dbReference type="ARBA" id="ARBA00023163"/>
    </source>
</evidence>
<dbReference type="GO" id="GO:0043565">
    <property type="term" value="F:sequence-specific DNA binding"/>
    <property type="evidence" value="ECO:0007669"/>
    <property type="project" value="InterPro"/>
</dbReference>
<dbReference type="EMBL" id="SMFO01000007">
    <property type="protein sequence ID" value="TDE03467.1"/>
    <property type="molecule type" value="Genomic_DNA"/>
</dbReference>
<keyword evidence="1" id="KW-0805">Transcription regulation</keyword>
<evidence type="ECO:0000256" key="2">
    <source>
        <dbReference type="ARBA" id="ARBA00023125"/>
    </source>
</evidence>
<evidence type="ECO:0000256" key="1">
    <source>
        <dbReference type="ARBA" id="ARBA00023015"/>
    </source>
</evidence>
<dbReference type="Pfam" id="PF13412">
    <property type="entry name" value="HTH_24"/>
    <property type="match status" value="1"/>
</dbReference>
<proteinExistence type="predicted"/>
<reference evidence="5 6" key="1">
    <citation type="submission" date="2019-03" db="EMBL/GenBank/DDBJ databases">
        <title>Flavobacterium TSA-D2 sp. nov., isolated from arctic soil.</title>
        <authorList>
            <person name="Chaudhary D.K."/>
        </authorList>
    </citation>
    <scope>NUCLEOTIDE SEQUENCE [LARGE SCALE GENOMIC DNA]</scope>
    <source>
        <strain evidence="5 6">TSA-D2</strain>
    </source>
</reference>
<protein>
    <submittedName>
        <fullName evidence="5">Lrp/AsnC family transcriptional regulator</fullName>
    </submittedName>
</protein>
<comment type="caution">
    <text evidence="5">The sequence shown here is derived from an EMBL/GenBank/DDBJ whole genome shotgun (WGS) entry which is preliminary data.</text>
</comment>
<dbReference type="AlphaFoldDB" id="A0A4R5CUY9"/>
<keyword evidence="6" id="KW-1185">Reference proteome</keyword>
<dbReference type="InterPro" id="IPR011008">
    <property type="entry name" value="Dimeric_a/b-barrel"/>
</dbReference>
<feature type="domain" description="HTH asnC-type" evidence="4">
    <location>
        <begin position="2"/>
        <end position="63"/>
    </location>
</feature>
<dbReference type="SUPFAM" id="SSF46785">
    <property type="entry name" value="Winged helix' DNA-binding domain"/>
    <property type="match status" value="1"/>
</dbReference>
<sequence length="144" mass="16492">MLSDIDSQIINVLKKNARASFAEIGRKIGLSPSSVREHIQKLEELGIIQAYKLKLDHALMGNGLEVFIMLKIFDGKLKFIIPEITTFPEVQEVYRITGPYNIHMRVVLRNQLHLQQFIDKLIEYGSPTTYLILSDLKNDTIPIN</sequence>
<evidence type="ECO:0000259" key="4">
    <source>
        <dbReference type="PROSITE" id="PS50956"/>
    </source>
</evidence>
<dbReference type="InterPro" id="IPR019888">
    <property type="entry name" value="Tscrpt_reg_AsnC-like"/>
</dbReference>
<dbReference type="PANTHER" id="PTHR30154:SF34">
    <property type="entry name" value="TRANSCRIPTIONAL REGULATOR AZLB"/>
    <property type="match status" value="1"/>
</dbReference>
<dbReference type="PRINTS" id="PR00033">
    <property type="entry name" value="HTHASNC"/>
</dbReference>
<evidence type="ECO:0000313" key="5">
    <source>
        <dbReference type="EMBL" id="TDE03467.1"/>
    </source>
</evidence>
<dbReference type="CDD" id="cd00090">
    <property type="entry name" value="HTH_ARSR"/>
    <property type="match status" value="1"/>
</dbReference>